<protein>
    <recommendedName>
        <fullName evidence="1">PDZ domain-containing protein</fullName>
    </recommendedName>
</protein>
<sequence length="223" mass="23515">MAICLCCMPGEDAHKPATLIETQSVVDDDIGRVRQTDKVRLPRAELPGPVEGASFVVGVDSAPDGTPLGLTFDFLDAGACIVAHVSKGSLIDAWNSKCTPNEMVCPRDRLLQVNGTGAAASEVVAQKLAAALHKDRAHALLKFQHPVVSKVSIKKGAGTLGLNLHYASENPLGGLCVKSIAEGVVKANSLNIKEGDRIMDVNGQDLDTPTMLQKIRDLEEGGT</sequence>
<name>A0A813AG52_9DINO</name>
<dbReference type="EMBL" id="CAJNJA010059330">
    <property type="protein sequence ID" value="CAE7867307.1"/>
    <property type="molecule type" value="Genomic_DNA"/>
</dbReference>
<feature type="domain" description="PDZ" evidence="1">
    <location>
        <begin position="150"/>
        <end position="223"/>
    </location>
</feature>
<keyword evidence="3" id="KW-1185">Reference proteome</keyword>
<evidence type="ECO:0000313" key="3">
    <source>
        <dbReference type="Proteomes" id="UP000601435"/>
    </source>
</evidence>
<gene>
    <name evidence="2" type="ORF">SNEC2469_LOCUS27832</name>
</gene>
<dbReference type="Proteomes" id="UP000601435">
    <property type="component" value="Unassembled WGS sequence"/>
</dbReference>
<comment type="caution">
    <text evidence="2">The sequence shown here is derived from an EMBL/GenBank/DDBJ whole genome shotgun (WGS) entry which is preliminary data.</text>
</comment>
<dbReference type="PROSITE" id="PS50106">
    <property type="entry name" value="PDZ"/>
    <property type="match status" value="1"/>
</dbReference>
<proteinExistence type="predicted"/>
<evidence type="ECO:0000259" key="1">
    <source>
        <dbReference type="PROSITE" id="PS50106"/>
    </source>
</evidence>
<organism evidence="2 3">
    <name type="scientific">Symbiodinium necroappetens</name>
    <dbReference type="NCBI Taxonomy" id="1628268"/>
    <lineage>
        <taxon>Eukaryota</taxon>
        <taxon>Sar</taxon>
        <taxon>Alveolata</taxon>
        <taxon>Dinophyceae</taxon>
        <taxon>Suessiales</taxon>
        <taxon>Symbiodiniaceae</taxon>
        <taxon>Symbiodinium</taxon>
    </lineage>
</organism>
<evidence type="ECO:0000313" key="2">
    <source>
        <dbReference type="EMBL" id="CAE7867307.1"/>
    </source>
</evidence>
<dbReference type="InterPro" id="IPR036034">
    <property type="entry name" value="PDZ_sf"/>
</dbReference>
<dbReference type="Pfam" id="PF00595">
    <property type="entry name" value="PDZ"/>
    <property type="match status" value="1"/>
</dbReference>
<accession>A0A813AG52</accession>
<reference evidence="2" key="1">
    <citation type="submission" date="2021-02" db="EMBL/GenBank/DDBJ databases">
        <authorList>
            <person name="Dougan E. K."/>
            <person name="Rhodes N."/>
            <person name="Thang M."/>
            <person name="Chan C."/>
        </authorList>
    </citation>
    <scope>NUCLEOTIDE SEQUENCE</scope>
</reference>
<dbReference type="SUPFAM" id="SSF50156">
    <property type="entry name" value="PDZ domain-like"/>
    <property type="match status" value="1"/>
</dbReference>
<dbReference type="AlphaFoldDB" id="A0A813AG52"/>
<dbReference type="InterPro" id="IPR001478">
    <property type="entry name" value="PDZ"/>
</dbReference>
<dbReference type="Gene3D" id="2.30.42.10">
    <property type="match status" value="1"/>
</dbReference>
<dbReference type="OrthoDB" id="417475at2759"/>